<organism evidence="1 2">
    <name type="scientific">Austropuccinia psidii MF-1</name>
    <dbReference type="NCBI Taxonomy" id="1389203"/>
    <lineage>
        <taxon>Eukaryota</taxon>
        <taxon>Fungi</taxon>
        <taxon>Dikarya</taxon>
        <taxon>Basidiomycota</taxon>
        <taxon>Pucciniomycotina</taxon>
        <taxon>Pucciniomycetes</taxon>
        <taxon>Pucciniales</taxon>
        <taxon>Sphaerophragmiaceae</taxon>
        <taxon>Austropuccinia</taxon>
    </lineage>
</organism>
<dbReference type="Proteomes" id="UP000765509">
    <property type="component" value="Unassembled WGS sequence"/>
</dbReference>
<gene>
    <name evidence="1" type="ORF">O181_022335</name>
</gene>
<evidence type="ECO:0000313" key="2">
    <source>
        <dbReference type="Proteomes" id="UP000765509"/>
    </source>
</evidence>
<accession>A0A9Q3GXZ6</accession>
<reference evidence="1" key="1">
    <citation type="submission" date="2021-03" db="EMBL/GenBank/DDBJ databases">
        <title>Draft genome sequence of rust myrtle Austropuccinia psidii MF-1, a brazilian biotype.</title>
        <authorList>
            <person name="Quecine M.C."/>
            <person name="Pachon D.M.R."/>
            <person name="Bonatelli M.L."/>
            <person name="Correr F.H."/>
            <person name="Franceschini L.M."/>
            <person name="Leite T.F."/>
            <person name="Margarido G.R.A."/>
            <person name="Almeida C.A."/>
            <person name="Ferrarezi J.A."/>
            <person name="Labate C.A."/>
        </authorList>
    </citation>
    <scope>NUCLEOTIDE SEQUENCE</scope>
    <source>
        <strain evidence="1">MF-1</strain>
    </source>
</reference>
<comment type="caution">
    <text evidence="1">The sequence shown here is derived from an EMBL/GenBank/DDBJ whole genome shotgun (WGS) entry which is preliminary data.</text>
</comment>
<name>A0A9Q3GXZ6_9BASI</name>
<dbReference type="AlphaFoldDB" id="A0A9Q3GXZ6"/>
<protein>
    <submittedName>
        <fullName evidence="1">Uncharacterized protein</fullName>
    </submittedName>
</protein>
<evidence type="ECO:0000313" key="1">
    <source>
        <dbReference type="EMBL" id="MBW0482620.1"/>
    </source>
</evidence>
<proteinExistence type="predicted"/>
<keyword evidence="2" id="KW-1185">Reference proteome</keyword>
<dbReference type="EMBL" id="AVOT02006865">
    <property type="protein sequence ID" value="MBW0482620.1"/>
    <property type="molecule type" value="Genomic_DNA"/>
</dbReference>
<sequence length="129" mass="14994">MGDAIREHSEDDQDPKGEFLVEYQEEIKPEIQDIQLEAAMPQDTTYKNLCKHTQDAQTFLVTTIRGVENIHGTTTTMTVCIENAQHPLIIDSGGCCSIVSREYFDIHFPIVRRNYYQPRQRTLRVHQER</sequence>